<comment type="caution">
    <text evidence="1">The sequence shown here is derived from an EMBL/GenBank/DDBJ whole genome shotgun (WGS) entry which is preliminary data.</text>
</comment>
<protein>
    <submittedName>
        <fullName evidence="1">Uncharacterized protein</fullName>
    </submittedName>
</protein>
<evidence type="ECO:0000313" key="2">
    <source>
        <dbReference type="Proteomes" id="UP001175271"/>
    </source>
</evidence>
<keyword evidence="2" id="KW-1185">Reference proteome</keyword>
<dbReference type="EMBL" id="JAUCMV010000003">
    <property type="protein sequence ID" value="KAK0409724.1"/>
    <property type="molecule type" value="Genomic_DNA"/>
</dbReference>
<organism evidence="1 2">
    <name type="scientific">Steinernema hermaphroditum</name>
    <dbReference type="NCBI Taxonomy" id="289476"/>
    <lineage>
        <taxon>Eukaryota</taxon>
        <taxon>Metazoa</taxon>
        <taxon>Ecdysozoa</taxon>
        <taxon>Nematoda</taxon>
        <taxon>Chromadorea</taxon>
        <taxon>Rhabditida</taxon>
        <taxon>Tylenchina</taxon>
        <taxon>Panagrolaimomorpha</taxon>
        <taxon>Strongyloidoidea</taxon>
        <taxon>Steinernematidae</taxon>
        <taxon>Steinernema</taxon>
    </lineage>
</organism>
<sequence>MVSRASTSKDDVEGVVYKYVKRRNPALLKEMFPRERRNRLEKNDVVLSDLSLTEMLENYKAQSVATEKKKCIDGLIYNFVKRRKPAILKEMFTNEQCNLLETKNYPFANVRFSEMLQNHNSIHPPRNSASTDWFQLLDESDKADLVVYKHLLDRKQGLQMTHMFNAERRARLGELKQKPGCPSLGQLLDHYNKVKERKKKPKRVTWKLDSIQ</sequence>
<proteinExistence type="predicted"/>
<dbReference type="AlphaFoldDB" id="A0AA39HQS2"/>
<dbReference type="Proteomes" id="UP001175271">
    <property type="component" value="Unassembled WGS sequence"/>
</dbReference>
<name>A0AA39HQS2_9BILA</name>
<gene>
    <name evidence="1" type="ORF">QR680_004715</name>
</gene>
<accession>A0AA39HQS2</accession>
<evidence type="ECO:0000313" key="1">
    <source>
        <dbReference type="EMBL" id="KAK0409724.1"/>
    </source>
</evidence>
<reference evidence="1" key="1">
    <citation type="submission" date="2023-06" db="EMBL/GenBank/DDBJ databases">
        <title>Genomic analysis of the entomopathogenic nematode Steinernema hermaphroditum.</title>
        <authorList>
            <person name="Schwarz E.M."/>
            <person name="Heppert J.K."/>
            <person name="Baniya A."/>
            <person name="Schwartz H.T."/>
            <person name="Tan C.-H."/>
            <person name="Antoshechkin I."/>
            <person name="Sternberg P.W."/>
            <person name="Goodrich-Blair H."/>
            <person name="Dillman A.R."/>
        </authorList>
    </citation>
    <scope>NUCLEOTIDE SEQUENCE</scope>
    <source>
        <strain evidence="1">PS9179</strain>
        <tissue evidence="1">Whole animal</tissue>
    </source>
</reference>